<dbReference type="STRING" id="1121301.SAMN02745912_02521"/>
<gene>
    <name evidence="2" type="ORF">SAMN02745912_02521</name>
</gene>
<dbReference type="PROSITE" id="PS51186">
    <property type="entry name" value="GNAT"/>
    <property type="match status" value="1"/>
</dbReference>
<dbReference type="AlphaFoldDB" id="A0A1M6QCF8"/>
<dbReference type="EMBL" id="FRAG01000033">
    <property type="protein sequence ID" value="SHK17984.1"/>
    <property type="molecule type" value="Genomic_DNA"/>
</dbReference>
<dbReference type="RefSeq" id="WP_073150576.1">
    <property type="nucleotide sequence ID" value="NZ_FRAG01000033.1"/>
</dbReference>
<dbReference type="CDD" id="cd04301">
    <property type="entry name" value="NAT_SF"/>
    <property type="match status" value="1"/>
</dbReference>
<name>A0A1M6QCF8_PARC5</name>
<accession>A0A1M6QCF8</accession>
<dbReference type="Pfam" id="PF00583">
    <property type="entry name" value="Acetyltransf_1"/>
    <property type="match status" value="1"/>
</dbReference>
<evidence type="ECO:0000313" key="3">
    <source>
        <dbReference type="Proteomes" id="UP000184465"/>
    </source>
</evidence>
<protein>
    <submittedName>
        <fullName evidence="2">Acetyltransferase (GNAT) family protein</fullName>
    </submittedName>
</protein>
<dbReference type="GO" id="GO:0016747">
    <property type="term" value="F:acyltransferase activity, transferring groups other than amino-acyl groups"/>
    <property type="evidence" value="ECO:0007669"/>
    <property type="project" value="InterPro"/>
</dbReference>
<sequence length="224" mass="25811">MIEALHLDTVSVLKKKSTTNKLHTDNNSIRVRKVLPKDVDTIYSIACSVGTKNKDSTQGFLMDNYTSSPNKYKKFFLKKIEELDYFYIAQSHKPLGFLMAYTKNQWLKDNPNWIQDIYWSPDFNQNKTNNFIVIDKTAILAGYTGKGIGSRLYKRLIVDIAKAGITNIFAETIISPTPNLASLAFRKKQKYTLAGVRYEKYEKKLYTDLIYYKSVDKVKLQGTM</sequence>
<dbReference type="SUPFAM" id="SSF55729">
    <property type="entry name" value="Acyl-CoA N-acyltransferases (Nat)"/>
    <property type="match status" value="1"/>
</dbReference>
<dbReference type="InterPro" id="IPR016181">
    <property type="entry name" value="Acyl_CoA_acyltransferase"/>
</dbReference>
<reference evidence="2 3" key="1">
    <citation type="submission" date="2016-11" db="EMBL/GenBank/DDBJ databases">
        <authorList>
            <person name="Jaros S."/>
            <person name="Januszkiewicz K."/>
            <person name="Wedrychowicz H."/>
        </authorList>
    </citation>
    <scope>NUCLEOTIDE SEQUENCE [LARGE SCALE GENOMIC DNA]</scope>
    <source>
        <strain evidence="2 3">DSM 15212</strain>
    </source>
</reference>
<keyword evidence="2" id="KW-0808">Transferase</keyword>
<dbReference type="InterPro" id="IPR000182">
    <property type="entry name" value="GNAT_dom"/>
</dbReference>
<organism evidence="2 3">
    <name type="scientific">Paramaledivibacter caminithermalis (strain DSM 15212 / CIP 107654 / DViRD3)</name>
    <name type="common">Clostridium caminithermale</name>
    <dbReference type="NCBI Taxonomy" id="1121301"/>
    <lineage>
        <taxon>Bacteria</taxon>
        <taxon>Bacillati</taxon>
        <taxon>Bacillota</taxon>
        <taxon>Clostridia</taxon>
        <taxon>Peptostreptococcales</taxon>
        <taxon>Caminicellaceae</taxon>
        <taxon>Paramaledivibacter</taxon>
    </lineage>
</organism>
<evidence type="ECO:0000259" key="1">
    <source>
        <dbReference type="PROSITE" id="PS51186"/>
    </source>
</evidence>
<dbReference type="OrthoDB" id="1950784at2"/>
<evidence type="ECO:0000313" key="2">
    <source>
        <dbReference type="EMBL" id="SHK17984.1"/>
    </source>
</evidence>
<dbReference type="Proteomes" id="UP000184465">
    <property type="component" value="Unassembled WGS sequence"/>
</dbReference>
<proteinExistence type="predicted"/>
<keyword evidence="3" id="KW-1185">Reference proteome</keyword>
<dbReference type="Gene3D" id="3.40.630.30">
    <property type="match status" value="1"/>
</dbReference>
<feature type="domain" description="N-acetyltransferase" evidence="1">
    <location>
        <begin position="29"/>
        <end position="216"/>
    </location>
</feature>